<dbReference type="OrthoDB" id="9789398at2"/>
<dbReference type="PANTHER" id="PTHR43639">
    <property type="entry name" value="OXIDOREDUCTASE, SHORT-CHAIN DEHYDROGENASE/REDUCTASE FAMILY (AFU_ORTHOLOGUE AFUA_5G02870)"/>
    <property type="match status" value="1"/>
</dbReference>
<dbReference type="PROSITE" id="PS00061">
    <property type="entry name" value="ADH_SHORT"/>
    <property type="match status" value="1"/>
</dbReference>
<reference evidence="3 4" key="1">
    <citation type="submission" date="2019-03" db="EMBL/GenBank/DDBJ databases">
        <title>Genomic Encyclopedia of Type Strains, Phase IV (KMG-IV): sequencing the most valuable type-strain genomes for metagenomic binning, comparative biology and taxonomic classification.</title>
        <authorList>
            <person name="Goeker M."/>
        </authorList>
    </citation>
    <scope>NUCLEOTIDE SEQUENCE [LARGE SCALE GENOMIC DNA]</scope>
    <source>
        <strain evidence="3 4">DSM 102969</strain>
    </source>
</reference>
<dbReference type="InterPro" id="IPR002347">
    <property type="entry name" value="SDR_fam"/>
</dbReference>
<dbReference type="PRINTS" id="PR00081">
    <property type="entry name" value="GDHRDH"/>
</dbReference>
<gene>
    <name evidence="3" type="ORF">EDD54_0310</name>
</gene>
<dbReference type="EMBL" id="SNXY01000006">
    <property type="protein sequence ID" value="TDP86436.1"/>
    <property type="molecule type" value="Genomic_DNA"/>
</dbReference>
<dbReference type="GO" id="GO:0016491">
    <property type="term" value="F:oxidoreductase activity"/>
    <property type="evidence" value="ECO:0007669"/>
    <property type="project" value="UniProtKB-KW"/>
</dbReference>
<dbReference type="FunFam" id="3.40.50.720:FF:000084">
    <property type="entry name" value="Short-chain dehydrogenase reductase"/>
    <property type="match status" value="1"/>
</dbReference>
<comment type="similarity">
    <text evidence="1">Belongs to the short-chain dehydrogenases/reductases (SDR) family.</text>
</comment>
<evidence type="ECO:0000256" key="2">
    <source>
        <dbReference type="ARBA" id="ARBA00023002"/>
    </source>
</evidence>
<evidence type="ECO:0000256" key="1">
    <source>
        <dbReference type="ARBA" id="ARBA00006484"/>
    </source>
</evidence>
<dbReference type="Pfam" id="PF13561">
    <property type="entry name" value="adh_short_C2"/>
    <property type="match status" value="1"/>
</dbReference>
<dbReference type="Proteomes" id="UP000294547">
    <property type="component" value="Unassembled WGS sequence"/>
</dbReference>
<keyword evidence="4" id="KW-1185">Reference proteome</keyword>
<dbReference type="SUPFAM" id="SSF51735">
    <property type="entry name" value="NAD(P)-binding Rossmann-fold domains"/>
    <property type="match status" value="1"/>
</dbReference>
<name>A0A4R6RL52_9HYPH</name>
<protein>
    <submittedName>
        <fullName evidence="3">NAD(P)-dependent dehydrogenase (Short-subunit alcohol dehydrogenase family)</fullName>
    </submittedName>
</protein>
<comment type="caution">
    <text evidence="3">The sequence shown here is derived from an EMBL/GenBank/DDBJ whole genome shotgun (WGS) entry which is preliminary data.</text>
</comment>
<dbReference type="PANTHER" id="PTHR43639:SF1">
    <property type="entry name" value="SHORT-CHAIN DEHYDROGENASE_REDUCTASE FAMILY PROTEIN"/>
    <property type="match status" value="1"/>
</dbReference>
<dbReference type="RefSeq" id="WP_126537225.1">
    <property type="nucleotide sequence ID" value="NZ_BSPM01000008.1"/>
</dbReference>
<organism evidence="3 4">
    <name type="scientific">Oharaeibacter diazotrophicus</name>
    <dbReference type="NCBI Taxonomy" id="1920512"/>
    <lineage>
        <taxon>Bacteria</taxon>
        <taxon>Pseudomonadati</taxon>
        <taxon>Pseudomonadota</taxon>
        <taxon>Alphaproteobacteria</taxon>
        <taxon>Hyphomicrobiales</taxon>
        <taxon>Pleomorphomonadaceae</taxon>
        <taxon>Oharaeibacter</taxon>
    </lineage>
</organism>
<evidence type="ECO:0000313" key="3">
    <source>
        <dbReference type="EMBL" id="TDP86436.1"/>
    </source>
</evidence>
<sequence length="255" mass="27448">MTRPAIYPDLADRTVFVTGGGSGIGAALTEAFVAQGARVGFVDIAEAESRALVERLEAAHGRAPLFVPCDIRDVPALQAAVAATADAFGDVTVLLNNAANDQRHAPETVTPEYWDDRMAINQRPMFFTAQAVRPMMARAGGGSIVNFGSISWKLGQGGMPAYTMAKASVHGLTRGLARDFGRDRIRVNTLLPGWVMTERQLKLWVTPEAEKEIEAGQCIPDRLMPHDIAEMALFLASDAAKMCTAQEFTVDGGWS</sequence>
<dbReference type="InterPro" id="IPR020904">
    <property type="entry name" value="Sc_DH/Rdtase_CS"/>
</dbReference>
<evidence type="ECO:0000313" key="4">
    <source>
        <dbReference type="Proteomes" id="UP000294547"/>
    </source>
</evidence>
<dbReference type="CDD" id="cd05233">
    <property type="entry name" value="SDR_c"/>
    <property type="match status" value="1"/>
</dbReference>
<proteinExistence type="inferred from homology"/>
<keyword evidence="2" id="KW-0560">Oxidoreductase</keyword>
<dbReference type="InterPro" id="IPR036291">
    <property type="entry name" value="NAD(P)-bd_dom_sf"/>
</dbReference>
<accession>A0A4R6RL52</accession>
<dbReference type="PRINTS" id="PR00080">
    <property type="entry name" value="SDRFAMILY"/>
</dbReference>
<dbReference type="Gene3D" id="3.40.50.720">
    <property type="entry name" value="NAD(P)-binding Rossmann-like Domain"/>
    <property type="match status" value="1"/>
</dbReference>
<dbReference type="AlphaFoldDB" id="A0A4R6RL52"/>